<dbReference type="GO" id="GO:0006826">
    <property type="term" value="P:iron ion transport"/>
    <property type="evidence" value="ECO:0007669"/>
    <property type="project" value="UniProtKB-KW"/>
</dbReference>
<dbReference type="GO" id="GO:0008199">
    <property type="term" value="F:ferric iron binding"/>
    <property type="evidence" value="ECO:0007669"/>
    <property type="project" value="InterPro"/>
</dbReference>
<evidence type="ECO:0000313" key="4">
    <source>
        <dbReference type="EMBL" id="CBK23374.2"/>
    </source>
</evidence>
<dbReference type="InterPro" id="IPR002908">
    <property type="entry name" value="Frataxin/CyaY"/>
</dbReference>
<dbReference type="GO" id="GO:0005739">
    <property type="term" value="C:mitochondrion"/>
    <property type="evidence" value="ECO:0007669"/>
    <property type="project" value="TreeGrafter"/>
</dbReference>
<dbReference type="GO" id="GO:0008198">
    <property type="term" value="F:ferrous iron binding"/>
    <property type="evidence" value="ECO:0007669"/>
    <property type="project" value="TreeGrafter"/>
</dbReference>
<organism evidence="4">
    <name type="scientific">Blastocystis hominis</name>
    <dbReference type="NCBI Taxonomy" id="12968"/>
    <lineage>
        <taxon>Eukaryota</taxon>
        <taxon>Sar</taxon>
        <taxon>Stramenopiles</taxon>
        <taxon>Bigyra</taxon>
        <taxon>Opalozoa</taxon>
        <taxon>Opalinata</taxon>
        <taxon>Blastocystidae</taxon>
        <taxon>Blastocystis</taxon>
    </lineage>
</organism>
<dbReference type="PANTHER" id="PTHR16821:SF2">
    <property type="entry name" value="FRATAXIN, MITOCHONDRIAL"/>
    <property type="match status" value="1"/>
</dbReference>
<dbReference type="PROSITE" id="PS01344">
    <property type="entry name" value="FRATAXIN_1"/>
    <property type="match status" value="1"/>
</dbReference>
<accession>D8M5N5</accession>
<name>D8M5N5_BLAHO</name>
<proteinExistence type="inferred from homology"/>
<keyword evidence="3" id="KW-0408">Iron</keyword>
<evidence type="ECO:0000256" key="1">
    <source>
        <dbReference type="ARBA" id="ARBA00008183"/>
    </source>
</evidence>
<dbReference type="Gene3D" id="3.30.920.10">
    <property type="entry name" value="Frataxin/CyaY"/>
    <property type="match status" value="1"/>
</dbReference>
<keyword evidence="2" id="KW-0813">Transport</keyword>
<dbReference type="GeneID" id="24920367"/>
<dbReference type="OrthoDB" id="1897642at2759"/>
<dbReference type="PROSITE" id="PS50810">
    <property type="entry name" value="FRATAXIN_2"/>
    <property type="match status" value="1"/>
</dbReference>
<keyword evidence="2" id="KW-0406">Ion transport</keyword>
<gene>
    <name evidence="4" type="ORF">GSBLH_T00003262001</name>
</gene>
<protein>
    <submittedName>
        <fullName evidence="4">Frataxin</fullName>
    </submittedName>
</protein>
<dbReference type="EMBL" id="FN668661">
    <property type="protein sequence ID" value="CBK23374.2"/>
    <property type="molecule type" value="Genomic_DNA"/>
</dbReference>
<dbReference type="GO" id="GO:0004322">
    <property type="term" value="F:ferroxidase activity"/>
    <property type="evidence" value="ECO:0007669"/>
    <property type="project" value="TreeGrafter"/>
</dbReference>
<dbReference type="InterPro" id="IPR036524">
    <property type="entry name" value="Frataxin/CyaY_sf"/>
</dbReference>
<dbReference type="GO" id="GO:0006879">
    <property type="term" value="P:intracellular iron ion homeostasis"/>
    <property type="evidence" value="ECO:0007669"/>
    <property type="project" value="TreeGrafter"/>
</dbReference>
<keyword evidence="2" id="KW-0410">Iron transport</keyword>
<evidence type="ECO:0000256" key="3">
    <source>
        <dbReference type="ARBA" id="ARBA00023004"/>
    </source>
</evidence>
<comment type="similarity">
    <text evidence="1">Belongs to the frataxin family.</text>
</comment>
<dbReference type="AlphaFoldDB" id="D8M5N5"/>
<dbReference type="GO" id="GO:0051537">
    <property type="term" value="F:2 iron, 2 sulfur cluster binding"/>
    <property type="evidence" value="ECO:0007669"/>
    <property type="project" value="TreeGrafter"/>
</dbReference>
<reference evidence="4" key="1">
    <citation type="submission" date="2010-02" db="EMBL/GenBank/DDBJ databases">
        <title>Sequencing and annotation of the Blastocystis hominis genome.</title>
        <authorList>
            <person name="Wincker P."/>
        </authorList>
    </citation>
    <scope>NUCLEOTIDE SEQUENCE</scope>
    <source>
        <strain evidence="4">Singapore isolate B</strain>
    </source>
</reference>
<dbReference type="PANTHER" id="PTHR16821">
    <property type="entry name" value="FRATAXIN"/>
    <property type="match status" value="1"/>
</dbReference>
<dbReference type="SUPFAM" id="SSF55387">
    <property type="entry name" value="Frataxin/Nqo15-like"/>
    <property type="match status" value="1"/>
</dbReference>
<sequence length="116" mass="13125">MEYNKLVDEELTTIESALDEVADDVDNLDYSIASGVLSINMGSKGSYVINKQSPNMQIWWSSPISGPKRFEYDLNSKKWYEVGEMDGVKNSRKVNEDINSLLAKELKNLLGVDLKF</sequence>
<dbReference type="RefSeq" id="XP_012897422.1">
    <property type="nucleotide sequence ID" value="XM_013041968.1"/>
</dbReference>
<dbReference type="Pfam" id="PF01491">
    <property type="entry name" value="Frataxin_Cyay"/>
    <property type="match status" value="1"/>
</dbReference>
<evidence type="ECO:0000256" key="2">
    <source>
        <dbReference type="ARBA" id="ARBA00022496"/>
    </source>
</evidence>
<dbReference type="InParanoid" id="D8M5N5"/>
<dbReference type="InterPro" id="IPR020895">
    <property type="entry name" value="Frataxin_CS"/>
</dbReference>
<dbReference type="Proteomes" id="UP000008312">
    <property type="component" value="Unassembled WGS sequence"/>
</dbReference>
<dbReference type="NCBIfam" id="TIGR03421">
    <property type="entry name" value="FeS_CyaY"/>
    <property type="match status" value="1"/>
</dbReference>
<evidence type="ECO:0000313" key="5">
    <source>
        <dbReference type="Proteomes" id="UP000008312"/>
    </source>
</evidence>
<keyword evidence="5" id="KW-1185">Reference proteome</keyword>
<dbReference type="SMART" id="SM01219">
    <property type="entry name" value="Frataxin_Cyay"/>
    <property type="match status" value="1"/>
</dbReference>
<dbReference type="GO" id="GO:0034986">
    <property type="term" value="F:iron chaperone activity"/>
    <property type="evidence" value="ECO:0007669"/>
    <property type="project" value="TreeGrafter"/>
</dbReference>
<dbReference type="GO" id="GO:0016226">
    <property type="term" value="P:iron-sulfur cluster assembly"/>
    <property type="evidence" value="ECO:0007669"/>
    <property type="project" value="InterPro"/>
</dbReference>